<protein>
    <submittedName>
        <fullName evidence="2">DUF1376 domain-containing protein</fullName>
    </submittedName>
</protein>
<name>A0A6I4HVU7_ACIBA</name>
<sequence length="155" mass="18036">MYKYLHHISDFMVATAHLSPVEECFYRRALDFYYLNEKPLPKETQSVFRRLRANTQEERDAVLIVLQEFFVEEEDGFHNKRCDSEIAAYQKVGDKNRENGKKGGRPRKEKPKENQSEGDSVNSENPQKPSGLILGSESESQKNLNHKPLTDNQYI</sequence>
<dbReference type="AlphaFoldDB" id="A0A6I4HVU7"/>
<dbReference type="EMBL" id="WPIP01000232">
    <property type="protein sequence ID" value="MVM93556.1"/>
    <property type="molecule type" value="Genomic_DNA"/>
</dbReference>
<gene>
    <name evidence="2" type="ORF">GNY86_18645</name>
</gene>
<feature type="compositionally biased region" description="Basic and acidic residues" evidence="1">
    <location>
        <begin position="92"/>
        <end position="101"/>
    </location>
</feature>
<reference evidence="2 3" key="1">
    <citation type="submission" date="2019-11" db="EMBL/GenBank/DDBJ databases">
        <title>Multidrug-resistant Acinetobacter baumannii moving toward extensively drug-resistant over fifteen years in South of Brazil.</title>
        <authorList>
            <person name="Fedrigo N.H."/>
            <person name="Cerdeira L."/>
            <person name="Fuga B."/>
            <person name="Marini P.V.B."/>
            <person name="Shinohara D.R."/>
            <person name="Carrara-Marroni F.E."/>
            <person name="Lincopan N."/>
            <person name="Tognim M.C.B."/>
        </authorList>
    </citation>
    <scope>NUCLEOTIDE SEQUENCE [LARGE SCALE GENOMIC DNA]</scope>
    <source>
        <strain evidence="2 3">Ac576</strain>
    </source>
</reference>
<feature type="non-terminal residue" evidence="2">
    <location>
        <position position="155"/>
    </location>
</feature>
<dbReference type="RefSeq" id="WP_157010823.1">
    <property type="nucleotide sequence ID" value="NZ_JAQQMF010000028.1"/>
</dbReference>
<organism evidence="2 3">
    <name type="scientific">Acinetobacter baumannii</name>
    <dbReference type="NCBI Taxonomy" id="470"/>
    <lineage>
        <taxon>Bacteria</taxon>
        <taxon>Pseudomonadati</taxon>
        <taxon>Pseudomonadota</taxon>
        <taxon>Gammaproteobacteria</taxon>
        <taxon>Moraxellales</taxon>
        <taxon>Moraxellaceae</taxon>
        <taxon>Acinetobacter</taxon>
        <taxon>Acinetobacter calcoaceticus/baumannii complex</taxon>
    </lineage>
</organism>
<evidence type="ECO:0000313" key="3">
    <source>
        <dbReference type="Proteomes" id="UP000439424"/>
    </source>
</evidence>
<evidence type="ECO:0000256" key="1">
    <source>
        <dbReference type="SAM" id="MobiDB-lite"/>
    </source>
</evidence>
<proteinExistence type="predicted"/>
<evidence type="ECO:0000313" key="2">
    <source>
        <dbReference type="EMBL" id="MVM93556.1"/>
    </source>
</evidence>
<dbReference type="Pfam" id="PF07120">
    <property type="entry name" value="DUF1376"/>
    <property type="match status" value="1"/>
</dbReference>
<dbReference type="Proteomes" id="UP000439424">
    <property type="component" value="Unassembled WGS sequence"/>
</dbReference>
<dbReference type="InterPro" id="IPR010781">
    <property type="entry name" value="DUF1376"/>
</dbReference>
<comment type="caution">
    <text evidence="2">The sequence shown here is derived from an EMBL/GenBank/DDBJ whole genome shotgun (WGS) entry which is preliminary data.</text>
</comment>
<feature type="compositionally biased region" description="Polar residues" evidence="1">
    <location>
        <begin position="117"/>
        <end position="128"/>
    </location>
</feature>
<accession>A0A6I4HVU7</accession>
<feature type="region of interest" description="Disordered" evidence="1">
    <location>
        <begin position="88"/>
        <end position="155"/>
    </location>
</feature>